<dbReference type="InterPro" id="IPR009649">
    <property type="entry name" value="TraU"/>
</dbReference>
<reference evidence="1" key="1">
    <citation type="submission" date="2022-01" db="EMBL/GenBank/DDBJ databases">
        <title>Vibrio aestuarianus Clade A and Clade B isolates are associated with Pacific oyster (Crassostrea gigas) disease outbreaks across Ireland.</title>
        <authorList>
            <person name="Coyle N."/>
            <person name="O'Toole C."/>
            <person name="Thomas J.C.L."/>
            <person name="Ryder D."/>
            <person name="Cheslett D."/>
            <person name="Feist S."/>
            <person name="Bean T."/>
            <person name="Joseph A."/>
            <person name="Waina A."/>
            <person name="Feil E."/>
            <person name="Verner-Jeffreys D.W."/>
        </authorList>
    </citation>
    <scope>NUCLEOTIDE SEQUENCE</scope>
    <source>
        <strain evidence="1">S/17/14 A</strain>
    </source>
</reference>
<comment type="caution">
    <text evidence="1">The sequence shown here is derived from an EMBL/GenBank/DDBJ whole genome shotgun (WGS) entry which is preliminary data.</text>
</comment>
<dbReference type="Proteomes" id="UP001159663">
    <property type="component" value="Unassembled WGS sequence"/>
</dbReference>
<sequence length="39" mass="4570">AWCHPYTTTTTLWEAGHDNPVTGDNFGFVQWRKRNCVFL</sequence>
<accession>A0AA43G380</accession>
<dbReference type="RefSeq" id="WP_280534975.1">
    <property type="nucleotide sequence ID" value="NZ_JAKMYX010000304.1"/>
</dbReference>
<name>A0AA43G380_VIBSP</name>
<organism evidence="1 2">
    <name type="scientific">Vibrio splendidus</name>
    <dbReference type="NCBI Taxonomy" id="29497"/>
    <lineage>
        <taxon>Bacteria</taxon>
        <taxon>Pseudomonadati</taxon>
        <taxon>Pseudomonadota</taxon>
        <taxon>Gammaproteobacteria</taxon>
        <taxon>Vibrionales</taxon>
        <taxon>Vibrionaceae</taxon>
        <taxon>Vibrio</taxon>
    </lineage>
</organism>
<dbReference type="EMBL" id="JAKMYX010000304">
    <property type="protein sequence ID" value="MDH5924652.1"/>
    <property type="molecule type" value="Genomic_DNA"/>
</dbReference>
<evidence type="ECO:0000313" key="1">
    <source>
        <dbReference type="EMBL" id="MDH5924652.1"/>
    </source>
</evidence>
<dbReference type="AlphaFoldDB" id="A0AA43G380"/>
<evidence type="ECO:0000313" key="2">
    <source>
        <dbReference type="Proteomes" id="UP001159663"/>
    </source>
</evidence>
<proteinExistence type="predicted"/>
<protein>
    <submittedName>
        <fullName evidence="1">TraU family protein</fullName>
    </submittedName>
</protein>
<gene>
    <name evidence="1" type="ORF">L8R85_27195</name>
</gene>
<dbReference type="Pfam" id="PF06834">
    <property type="entry name" value="TraU"/>
    <property type="match status" value="1"/>
</dbReference>
<feature type="non-terminal residue" evidence="1">
    <location>
        <position position="1"/>
    </location>
</feature>